<dbReference type="InterPro" id="IPR001005">
    <property type="entry name" value="SANT/Myb"/>
</dbReference>
<reference evidence="3" key="1">
    <citation type="journal article" date="2020" name="Stud. Mycol.">
        <title>101 Dothideomycetes genomes: a test case for predicting lifestyles and emergence of pathogens.</title>
        <authorList>
            <person name="Haridas S."/>
            <person name="Albert R."/>
            <person name="Binder M."/>
            <person name="Bloem J."/>
            <person name="Labutti K."/>
            <person name="Salamov A."/>
            <person name="Andreopoulos B."/>
            <person name="Baker S."/>
            <person name="Barry K."/>
            <person name="Bills G."/>
            <person name="Bluhm B."/>
            <person name="Cannon C."/>
            <person name="Castanera R."/>
            <person name="Culley D."/>
            <person name="Daum C."/>
            <person name="Ezra D."/>
            <person name="Gonzalez J."/>
            <person name="Henrissat B."/>
            <person name="Kuo A."/>
            <person name="Liang C."/>
            <person name="Lipzen A."/>
            <person name="Lutzoni F."/>
            <person name="Magnuson J."/>
            <person name="Mondo S."/>
            <person name="Nolan M."/>
            <person name="Ohm R."/>
            <person name="Pangilinan J."/>
            <person name="Park H.-J."/>
            <person name="Ramirez L."/>
            <person name="Alfaro M."/>
            <person name="Sun H."/>
            <person name="Tritt A."/>
            <person name="Yoshinaga Y."/>
            <person name="Zwiers L.-H."/>
            <person name="Turgeon B."/>
            <person name="Goodwin S."/>
            <person name="Spatafora J."/>
            <person name="Crous P."/>
            <person name="Grigoriev I."/>
        </authorList>
    </citation>
    <scope>NUCLEOTIDE SEQUENCE</scope>
    <source>
        <strain evidence="3">CBS 207.26</strain>
    </source>
</reference>
<proteinExistence type="predicted"/>
<dbReference type="Proteomes" id="UP000800200">
    <property type="component" value="Unassembled WGS sequence"/>
</dbReference>
<name>A0A6A6ELJ8_9PEZI</name>
<evidence type="ECO:0000313" key="3">
    <source>
        <dbReference type="EMBL" id="KAF2192035.1"/>
    </source>
</evidence>
<feature type="compositionally biased region" description="Basic and acidic residues" evidence="1">
    <location>
        <begin position="166"/>
        <end position="187"/>
    </location>
</feature>
<dbReference type="AlphaFoldDB" id="A0A6A6ELJ8"/>
<dbReference type="InterPro" id="IPR009057">
    <property type="entry name" value="Homeodomain-like_sf"/>
</dbReference>
<feature type="compositionally biased region" description="Polar residues" evidence="1">
    <location>
        <begin position="99"/>
        <end position="110"/>
    </location>
</feature>
<evidence type="ECO:0000313" key="4">
    <source>
        <dbReference type="Proteomes" id="UP000800200"/>
    </source>
</evidence>
<dbReference type="OrthoDB" id="3562657at2759"/>
<keyword evidence="4" id="KW-1185">Reference proteome</keyword>
<feature type="compositionally biased region" description="Acidic residues" evidence="1">
    <location>
        <begin position="398"/>
        <end position="412"/>
    </location>
</feature>
<feature type="domain" description="Myb-like" evidence="2">
    <location>
        <begin position="450"/>
        <end position="495"/>
    </location>
</feature>
<feature type="region of interest" description="Disordered" evidence="1">
    <location>
        <begin position="1"/>
        <end position="38"/>
    </location>
</feature>
<evidence type="ECO:0000256" key="1">
    <source>
        <dbReference type="SAM" id="MobiDB-lite"/>
    </source>
</evidence>
<dbReference type="SMART" id="SM00717">
    <property type="entry name" value="SANT"/>
    <property type="match status" value="1"/>
</dbReference>
<dbReference type="Gene3D" id="1.10.10.60">
    <property type="entry name" value="Homeodomain-like"/>
    <property type="match status" value="1"/>
</dbReference>
<dbReference type="PROSITE" id="PS50090">
    <property type="entry name" value="MYB_LIKE"/>
    <property type="match status" value="1"/>
</dbReference>
<feature type="compositionally biased region" description="Basic and acidic residues" evidence="1">
    <location>
        <begin position="142"/>
        <end position="156"/>
    </location>
</feature>
<feature type="compositionally biased region" description="Low complexity" evidence="1">
    <location>
        <begin position="268"/>
        <end position="283"/>
    </location>
</feature>
<evidence type="ECO:0000259" key="2">
    <source>
        <dbReference type="PROSITE" id="PS50090"/>
    </source>
</evidence>
<feature type="compositionally biased region" description="Basic residues" evidence="1">
    <location>
        <begin position="248"/>
        <end position="263"/>
    </location>
</feature>
<dbReference type="Pfam" id="PF13921">
    <property type="entry name" value="Myb_DNA-bind_6"/>
    <property type="match status" value="1"/>
</dbReference>
<feature type="compositionally biased region" description="Acidic residues" evidence="1">
    <location>
        <begin position="423"/>
        <end position="434"/>
    </location>
</feature>
<dbReference type="EMBL" id="ML994616">
    <property type="protein sequence ID" value="KAF2192035.1"/>
    <property type="molecule type" value="Genomic_DNA"/>
</dbReference>
<accession>A0A6A6ELJ8</accession>
<feature type="compositionally biased region" description="Polar residues" evidence="1">
    <location>
        <begin position="213"/>
        <end position="225"/>
    </location>
</feature>
<sequence>MCALSVENTGGMYNDNLPEQDEPHDHVGMTSRPSATGKRKYALFADTITTVEVADLTSKPASEDSCSAKRRKLAQPQAESLAPSPVCTPTSTPPPDCGSQISSLRTSNDPNPGFPDSGSKGNSADIPDLPRSGLLDSVNGADGEHDEHRLDKELLEPLRQSISPSRRMEGDRHVSPDFYVGEDKNDGGDGEVGESDEDELNCDEDEPRRASAVTFQQRKPSNRLLQESRRGPLRTGLKHQSRSTMPARKLRQPKSSPSRRHSRTQADTVTRSGSVRTSSPGTRVAHDRSIDYRQSNRVDHRVTDIALCQVPKCTTLVTAIVRCNDRTSQLSLKQLTIVHDIIGDAGQLLRMTQVTSDSWLLVGCRYNHQDAPNVRASRSWMQPRSPHGKGASYGAVDSDNEGNGDDDFEDSGENSGSERSDNSDSDVGIDDDNNDGQLYREHRRVHVRTREPWSKSDEQRLLAYKSKMDMKWNDIFCRFPDRTPGAVRARWQILQQRRNGLEGR</sequence>
<feature type="region of interest" description="Disordered" evidence="1">
    <location>
        <begin position="56"/>
        <end position="289"/>
    </location>
</feature>
<feature type="region of interest" description="Disordered" evidence="1">
    <location>
        <begin position="375"/>
        <end position="442"/>
    </location>
</feature>
<dbReference type="SUPFAM" id="SSF46689">
    <property type="entry name" value="Homeodomain-like"/>
    <property type="match status" value="1"/>
</dbReference>
<organism evidence="3 4">
    <name type="scientific">Zopfia rhizophila CBS 207.26</name>
    <dbReference type="NCBI Taxonomy" id="1314779"/>
    <lineage>
        <taxon>Eukaryota</taxon>
        <taxon>Fungi</taxon>
        <taxon>Dikarya</taxon>
        <taxon>Ascomycota</taxon>
        <taxon>Pezizomycotina</taxon>
        <taxon>Dothideomycetes</taxon>
        <taxon>Dothideomycetes incertae sedis</taxon>
        <taxon>Zopfiaceae</taxon>
        <taxon>Zopfia</taxon>
    </lineage>
</organism>
<gene>
    <name evidence="3" type="ORF">K469DRAFT_346568</name>
</gene>
<dbReference type="CDD" id="cd00167">
    <property type="entry name" value="SANT"/>
    <property type="match status" value="1"/>
</dbReference>
<protein>
    <recommendedName>
        <fullName evidence="2">Myb-like domain-containing protein</fullName>
    </recommendedName>
</protein>
<feature type="compositionally biased region" description="Acidic residues" evidence="1">
    <location>
        <begin position="188"/>
        <end position="205"/>
    </location>
</feature>